<accession>A0A094WQY6</accession>
<organism evidence="1 3">
    <name type="scientific">Alkalihalobacillus alcalophilus ATCC 27647 = CGMCC 1.3604</name>
    <dbReference type="NCBI Taxonomy" id="1218173"/>
    <lineage>
        <taxon>Bacteria</taxon>
        <taxon>Bacillati</taxon>
        <taxon>Bacillota</taxon>
        <taxon>Bacilli</taxon>
        <taxon>Bacillales</taxon>
        <taxon>Bacillaceae</taxon>
        <taxon>Alkalihalobacillus</taxon>
    </lineage>
</organism>
<dbReference type="InterPro" id="IPR052913">
    <property type="entry name" value="Glycopeptide_resist_protein"/>
</dbReference>
<reference evidence="2 4" key="2">
    <citation type="submission" date="2014-01" db="EMBL/GenBank/DDBJ databases">
        <title>Draft genome sequencing of Bacillus alcalophilus CGMCC 1.3604.</title>
        <authorList>
            <person name="Yang J."/>
            <person name="Diao L."/>
            <person name="Yang S."/>
        </authorList>
    </citation>
    <scope>NUCLEOTIDE SEQUENCE [LARGE SCALE GENOMIC DNA]</scope>
    <source>
        <strain evidence="2 4">CGMCC 1.3604</strain>
    </source>
</reference>
<name>A0A094WQY6_ALKAL</name>
<dbReference type="STRING" id="1218173.BALCAV_0200665"/>
<dbReference type="AlphaFoldDB" id="A0A094WQY6"/>
<keyword evidence="3" id="KW-1185">Reference proteome</keyword>
<dbReference type="Pfam" id="PF04294">
    <property type="entry name" value="VanW"/>
    <property type="match status" value="1"/>
</dbReference>
<dbReference type="PANTHER" id="PTHR35788">
    <property type="entry name" value="EXPORTED PROTEIN-RELATED"/>
    <property type="match status" value="1"/>
</dbReference>
<dbReference type="PROSITE" id="PS51257">
    <property type="entry name" value="PROKAR_LIPOPROTEIN"/>
    <property type="match status" value="1"/>
</dbReference>
<evidence type="ECO:0000313" key="2">
    <source>
        <dbReference type="EMBL" id="THG90802.1"/>
    </source>
</evidence>
<dbReference type="eggNOG" id="COG2720">
    <property type="taxonomic scope" value="Bacteria"/>
</dbReference>
<dbReference type="InterPro" id="IPR007391">
    <property type="entry name" value="Vancomycin_resist_VanW"/>
</dbReference>
<proteinExistence type="predicted"/>
<dbReference type="EMBL" id="JALP01000114">
    <property type="protein sequence ID" value="THG90802.1"/>
    <property type="molecule type" value="Genomic_DNA"/>
</dbReference>
<evidence type="ECO:0000313" key="4">
    <source>
        <dbReference type="Proteomes" id="UP000297014"/>
    </source>
</evidence>
<protein>
    <submittedName>
        <fullName evidence="1">Vancomycin resistance protein</fullName>
    </submittedName>
</protein>
<gene>
    <name evidence="2" type="ORF">AJ85_08760</name>
    <name evidence="1" type="ORF">BALCAV_0200665</name>
</gene>
<dbReference type="EMBL" id="ALPT02000001">
    <property type="protein sequence ID" value="KGA99196.1"/>
    <property type="molecule type" value="Genomic_DNA"/>
</dbReference>
<dbReference type="RefSeq" id="WP_003324809.1">
    <property type="nucleotide sequence ID" value="NZ_ALPT02000001.1"/>
</dbReference>
<evidence type="ECO:0000313" key="3">
    <source>
        <dbReference type="Proteomes" id="UP000002754"/>
    </source>
</evidence>
<reference evidence="1 3" key="1">
    <citation type="journal article" date="2014" name="Genome Announc.">
        <title>Draft Genome Sequence of Bacillus alcalophilus AV1934, a Classic Alkaliphile Isolated from Human Feces in 1934.</title>
        <authorList>
            <person name="Attie O."/>
            <person name="Jayaprakash A."/>
            <person name="Shah H."/>
            <person name="Paulsen I.T."/>
            <person name="Morino M."/>
            <person name="Takahashi Y."/>
            <person name="Narumi I."/>
            <person name="Sachidanandam R."/>
            <person name="Satoh K."/>
            <person name="Ito M."/>
            <person name="Krulwich T.A."/>
        </authorList>
    </citation>
    <scope>NUCLEOTIDE SEQUENCE [LARGE SCALE GENOMIC DNA]</scope>
    <source>
        <strain evidence="1 3">AV1934</strain>
    </source>
</reference>
<sequence length="312" mass="34816">MKKTIVLSSFLLLVGCTNGVQEQEEISSFVVALHPSSVPTNHIEKKDVIWELVLFDTYNNEQHKINLNDYGYMNNRNQALNQEQLEDLASTFAQSIDTPLQNASLAEDGTIIPGQNRVILSEKELVELIMDLERGHEELQMPIYVTEPNVKEEDVIGIDELVIGEYKTYFDANVSGRTVNIELSAEAIDRVILGPGDSFSFNLVVGERTVDRGYQEAMEIVNQEFVMGIGGGICQTSSTLFNAIDDAGLEIVERYTHSREIGYVPPGRDATVSWGGPDFKFKNPYPYPVILKTVVENGSITVQVLTNEENHL</sequence>
<dbReference type="Proteomes" id="UP000002754">
    <property type="component" value="Unassembled WGS sequence"/>
</dbReference>
<evidence type="ECO:0000313" key="1">
    <source>
        <dbReference type="EMBL" id="KGA99196.1"/>
    </source>
</evidence>
<dbReference type="PANTHER" id="PTHR35788:SF1">
    <property type="entry name" value="EXPORTED PROTEIN"/>
    <property type="match status" value="1"/>
</dbReference>
<dbReference type="Proteomes" id="UP000297014">
    <property type="component" value="Unassembled WGS sequence"/>
</dbReference>
<comment type="caution">
    <text evidence="1">The sequence shown here is derived from an EMBL/GenBank/DDBJ whole genome shotgun (WGS) entry which is preliminary data.</text>
</comment>